<evidence type="ECO:0000313" key="4">
    <source>
        <dbReference type="Proteomes" id="UP000199493"/>
    </source>
</evidence>
<accession>A0A1H8LJW2</accession>
<dbReference type="AlphaFoldDB" id="A0A1N6JF00"/>
<dbReference type="GO" id="GO:0016787">
    <property type="term" value="F:hydrolase activity"/>
    <property type="evidence" value="ECO:0007669"/>
    <property type="project" value="UniProtKB-KW"/>
</dbReference>
<reference evidence="2 3" key="2">
    <citation type="submission" date="2016-11" db="EMBL/GenBank/DDBJ databases">
        <authorList>
            <person name="Jaros S."/>
            <person name="Januszkiewicz K."/>
            <person name="Wedrychowicz H."/>
        </authorList>
    </citation>
    <scope>NUCLEOTIDE SEQUENCE [LARGE SCALE GENOMIC DNA]</scope>
    <source>
        <strain evidence="2 3">ACAM 239</strain>
    </source>
</reference>
<dbReference type="RefSeq" id="WP_074211425.1">
    <property type="nucleotide sequence ID" value="NZ_BJOI01000062.1"/>
</dbReference>
<name>A0A1N6JF00_9GAMM</name>
<dbReference type="InterPro" id="IPR029055">
    <property type="entry name" value="Ntn_hydrolases_N"/>
</dbReference>
<dbReference type="PANTHER" id="PTHR39328:SF1">
    <property type="entry name" value="BLL2871 PROTEIN"/>
    <property type="match status" value="1"/>
</dbReference>
<organism evidence="2 3">
    <name type="scientific">Vreelandella aquamarina</name>
    <dbReference type="NCBI Taxonomy" id="77097"/>
    <lineage>
        <taxon>Bacteria</taxon>
        <taxon>Pseudomonadati</taxon>
        <taxon>Pseudomonadota</taxon>
        <taxon>Gammaproteobacteria</taxon>
        <taxon>Oceanospirillales</taxon>
        <taxon>Halomonadaceae</taxon>
        <taxon>Vreelandella</taxon>
    </lineage>
</organism>
<gene>
    <name evidence="1" type="ORF">SAMN04490369_104115</name>
    <name evidence="2" type="ORF">SAMN05878438_2819</name>
</gene>
<dbReference type="EMBL" id="FODB01000041">
    <property type="protein sequence ID" value="SEO05444.1"/>
    <property type="molecule type" value="Genomic_DNA"/>
</dbReference>
<reference evidence="1 4" key="1">
    <citation type="submission" date="2016-10" db="EMBL/GenBank/DDBJ databases">
        <authorList>
            <person name="de Groot N.N."/>
        </authorList>
    </citation>
    <scope>NUCLEOTIDE SEQUENCE [LARGE SCALE GENOMIC DNA]</scope>
    <source>
        <strain evidence="1 4">558</strain>
    </source>
</reference>
<evidence type="ECO:0000313" key="1">
    <source>
        <dbReference type="EMBL" id="SEO05444.1"/>
    </source>
</evidence>
<dbReference type="InterPro" id="IPR010430">
    <property type="entry name" value="DUF1028"/>
</dbReference>
<accession>A0A1N6JF00</accession>
<dbReference type="Proteomes" id="UP000185024">
    <property type="component" value="Unassembled WGS sequence"/>
</dbReference>
<proteinExistence type="predicted"/>
<evidence type="ECO:0000313" key="2">
    <source>
        <dbReference type="EMBL" id="SIN71744.1"/>
    </source>
</evidence>
<dbReference type="GeneID" id="97277938"/>
<evidence type="ECO:0000313" key="3">
    <source>
        <dbReference type="Proteomes" id="UP000185024"/>
    </source>
</evidence>
<dbReference type="Proteomes" id="UP000199493">
    <property type="component" value="Unassembled WGS sequence"/>
</dbReference>
<dbReference type="PANTHER" id="PTHR39328">
    <property type="entry name" value="BLL2871 PROTEIN"/>
    <property type="match status" value="1"/>
</dbReference>
<sequence>MTLSLVHCHPATGTVATITATGGVAVGGYVHHCWRGIGACVTQGRFTNPWYPARVCDALRDGATAKQALDVAVSQDSDAALRQCLVMDAHGRSSVHSGSENIAEVEAVCFPGVAAVGNMLQSRDVVKVLAERFLSVSTTNSGAAIKRSEAPRYPNHHDQHLLANLIDALDAALDTGGDKRGTRSAALRIESFQQAPIDLRVDWSEDVVAALRLLAGQFMRDDFQAFWRQLPLR</sequence>
<dbReference type="Pfam" id="PF06267">
    <property type="entry name" value="DUF1028"/>
    <property type="match status" value="1"/>
</dbReference>
<dbReference type="EMBL" id="FSQX01000001">
    <property type="protein sequence ID" value="SIN71744.1"/>
    <property type="molecule type" value="Genomic_DNA"/>
</dbReference>
<dbReference type="Gene3D" id="3.60.20.10">
    <property type="entry name" value="Glutamine Phosphoribosylpyrophosphate, subunit 1, domain 1"/>
    <property type="match status" value="1"/>
</dbReference>
<dbReference type="SUPFAM" id="SSF56235">
    <property type="entry name" value="N-terminal nucleophile aminohydrolases (Ntn hydrolases)"/>
    <property type="match status" value="1"/>
</dbReference>
<protein>
    <submittedName>
        <fullName evidence="2">Uncharacterized conserved protein, Ntn-hydrolase superfamily</fullName>
    </submittedName>
</protein>
<keyword evidence="2" id="KW-0378">Hydrolase</keyword>
<dbReference type="STRING" id="77097.SAMN04490369_104115"/>